<dbReference type="PANTHER" id="PTHR38471:SF2">
    <property type="entry name" value="FOUR HELIX BUNDLE PROTEIN"/>
    <property type="match status" value="1"/>
</dbReference>
<comment type="caution">
    <text evidence="1">The sequence shown here is derived from an EMBL/GenBank/DDBJ whole genome shotgun (WGS) entry which is preliminary data.</text>
</comment>
<dbReference type="Proteomes" id="UP000292884">
    <property type="component" value="Unassembled WGS sequence"/>
</dbReference>
<dbReference type="NCBIfam" id="TIGR02436">
    <property type="entry name" value="four helix bundle protein"/>
    <property type="match status" value="1"/>
</dbReference>
<dbReference type="RefSeq" id="WP_131552165.1">
    <property type="nucleotide sequence ID" value="NZ_SJSK01000001.1"/>
</dbReference>
<dbReference type="InterPro" id="IPR012657">
    <property type="entry name" value="23S_rRNA-intervening_sequence"/>
</dbReference>
<reference evidence="1 2" key="1">
    <citation type="submission" date="2019-02" db="EMBL/GenBank/DDBJ databases">
        <title>Pedobacter sp. RP-1-13 sp. nov., isolated from Arctic soil.</title>
        <authorList>
            <person name="Dahal R.H."/>
        </authorList>
    </citation>
    <scope>NUCLEOTIDE SEQUENCE [LARGE SCALE GENOMIC DNA]</scope>
    <source>
        <strain evidence="1 2">RP-1-13</strain>
    </source>
</reference>
<sequence>MHNFRELKVWKMGIEISKLVFQLTRTFPVEERYSLTSQLTRCAISIPSNIAEGCGRKSDKELNQFLSISLGSAFELETQIILAYEFGYIDKAIYDNTIIQINEVQKMISGLQRSLGIQS</sequence>
<dbReference type="SUPFAM" id="SSF158446">
    <property type="entry name" value="IVS-encoded protein-like"/>
    <property type="match status" value="1"/>
</dbReference>
<dbReference type="AlphaFoldDB" id="A0A4R0N7X4"/>
<dbReference type="InterPro" id="IPR036583">
    <property type="entry name" value="23S_rRNA_IVS_sf"/>
</dbReference>
<keyword evidence="2" id="KW-1185">Reference proteome</keyword>
<dbReference type="EMBL" id="SJSK01000001">
    <property type="protein sequence ID" value="TCC94304.1"/>
    <property type="molecule type" value="Genomic_DNA"/>
</dbReference>
<dbReference type="Pfam" id="PF05635">
    <property type="entry name" value="23S_rRNA_IVP"/>
    <property type="match status" value="1"/>
</dbReference>
<gene>
    <name evidence="1" type="ORF">EZ428_05880</name>
</gene>
<evidence type="ECO:0000313" key="2">
    <source>
        <dbReference type="Proteomes" id="UP000292884"/>
    </source>
</evidence>
<proteinExistence type="predicted"/>
<dbReference type="Gene3D" id="1.20.1440.60">
    <property type="entry name" value="23S rRNA-intervening sequence"/>
    <property type="match status" value="1"/>
</dbReference>
<organism evidence="1 2">
    <name type="scientific">Pedobacter frigiditerrae</name>
    <dbReference type="NCBI Taxonomy" id="2530452"/>
    <lineage>
        <taxon>Bacteria</taxon>
        <taxon>Pseudomonadati</taxon>
        <taxon>Bacteroidota</taxon>
        <taxon>Sphingobacteriia</taxon>
        <taxon>Sphingobacteriales</taxon>
        <taxon>Sphingobacteriaceae</taxon>
        <taxon>Pedobacter</taxon>
    </lineage>
</organism>
<name>A0A4R0N7X4_9SPHI</name>
<protein>
    <submittedName>
        <fullName evidence="1">Four helix bundle protein</fullName>
    </submittedName>
</protein>
<dbReference type="CDD" id="cd16377">
    <property type="entry name" value="23S_rRNA_IVP_like"/>
    <property type="match status" value="1"/>
</dbReference>
<dbReference type="OrthoDB" id="9811959at2"/>
<accession>A0A4R0N7X4</accession>
<evidence type="ECO:0000313" key="1">
    <source>
        <dbReference type="EMBL" id="TCC94304.1"/>
    </source>
</evidence>
<dbReference type="PANTHER" id="PTHR38471">
    <property type="entry name" value="FOUR HELIX BUNDLE PROTEIN"/>
    <property type="match status" value="1"/>
</dbReference>